<comment type="cofactor">
    <cofactor evidence="17">
        <name>Mg(2+)</name>
        <dbReference type="ChEBI" id="CHEBI:18420"/>
    </cofactor>
</comment>
<dbReference type="PROSITE" id="PS51383">
    <property type="entry name" value="YJEF_C_3"/>
    <property type="match status" value="1"/>
</dbReference>
<keyword evidence="11 18" id="KW-0413">Isomerase</keyword>
<evidence type="ECO:0000256" key="14">
    <source>
        <dbReference type="ARBA" id="ARBA00025153"/>
    </source>
</evidence>
<dbReference type="Pfam" id="PF01256">
    <property type="entry name" value="Carb_kinase"/>
    <property type="match status" value="1"/>
</dbReference>
<reference evidence="21" key="1">
    <citation type="submission" date="2020-11" db="EMBL/GenBank/DDBJ databases">
        <title>Sequencing the genomes of 1000 actinobacteria strains.</title>
        <authorList>
            <person name="Klenk H.-P."/>
        </authorList>
    </citation>
    <scope>NUCLEOTIDE SEQUENCE</scope>
    <source>
        <strain evidence="21">DSM 26152</strain>
    </source>
</reference>
<dbReference type="Proteomes" id="UP000625033">
    <property type="component" value="Unassembled WGS sequence"/>
</dbReference>
<dbReference type="GO" id="GO:0052856">
    <property type="term" value="F:NAD(P)HX epimerase activity"/>
    <property type="evidence" value="ECO:0007669"/>
    <property type="project" value="UniProtKB-EC"/>
</dbReference>
<keyword evidence="22" id="KW-1185">Reference proteome</keyword>
<keyword evidence="13" id="KW-0511">Multifunctional enzyme</keyword>
<dbReference type="HAMAP" id="MF_01965">
    <property type="entry name" value="NADHX_dehydratase"/>
    <property type="match status" value="1"/>
</dbReference>
<dbReference type="GO" id="GO:0046496">
    <property type="term" value="P:nicotinamide nucleotide metabolic process"/>
    <property type="evidence" value="ECO:0007669"/>
    <property type="project" value="UniProtKB-UniRule"/>
</dbReference>
<evidence type="ECO:0000256" key="7">
    <source>
        <dbReference type="ARBA" id="ARBA00022840"/>
    </source>
</evidence>
<comment type="similarity">
    <text evidence="4 18">In the C-terminal section; belongs to the NnrD/CARKD family.</text>
</comment>
<feature type="domain" description="YjeF N-terminal" evidence="20">
    <location>
        <begin position="10"/>
        <end position="232"/>
    </location>
</feature>
<dbReference type="NCBIfam" id="TIGR00196">
    <property type="entry name" value="yjeF_cterm"/>
    <property type="match status" value="1"/>
</dbReference>
<comment type="catalytic activity">
    <reaction evidence="15 17 18">
        <text>(6S)-NADHX + ADP = AMP + phosphate + NADH + H(+)</text>
        <dbReference type="Rhea" id="RHEA:32223"/>
        <dbReference type="ChEBI" id="CHEBI:15378"/>
        <dbReference type="ChEBI" id="CHEBI:43474"/>
        <dbReference type="ChEBI" id="CHEBI:57945"/>
        <dbReference type="ChEBI" id="CHEBI:64074"/>
        <dbReference type="ChEBI" id="CHEBI:456215"/>
        <dbReference type="ChEBI" id="CHEBI:456216"/>
        <dbReference type="EC" id="4.2.1.136"/>
    </reaction>
</comment>
<keyword evidence="8 17" id="KW-0521">NADP</keyword>
<feature type="binding site" evidence="17">
    <location>
        <position position="274"/>
    </location>
    <ligand>
        <name>(6S)-NADPHX</name>
        <dbReference type="ChEBI" id="CHEBI:64076"/>
    </ligand>
</feature>
<comment type="catalytic activity">
    <reaction evidence="1 18">
        <text>(6R)-NADHX = (6S)-NADHX</text>
        <dbReference type="Rhea" id="RHEA:32215"/>
        <dbReference type="ChEBI" id="CHEBI:64074"/>
        <dbReference type="ChEBI" id="CHEBI:64075"/>
        <dbReference type="EC" id="5.1.99.6"/>
    </reaction>
</comment>
<comment type="catalytic activity">
    <reaction evidence="2 18">
        <text>(6R)-NADPHX = (6S)-NADPHX</text>
        <dbReference type="Rhea" id="RHEA:32227"/>
        <dbReference type="ChEBI" id="CHEBI:64076"/>
        <dbReference type="ChEBI" id="CHEBI:64077"/>
        <dbReference type="EC" id="5.1.99.6"/>
    </reaction>
</comment>
<feature type="binding site" evidence="17">
    <location>
        <begin position="421"/>
        <end position="425"/>
    </location>
    <ligand>
        <name>AMP</name>
        <dbReference type="ChEBI" id="CHEBI:456215"/>
    </ligand>
</feature>
<feature type="binding site" evidence="17">
    <location>
        <position position="379"/>
    </location>
    <ligand>
        <name>(6S)-NADPHX</name>
        <dbReference type="ChEBI" id="CHEBI:64076"/>
    </ligand>
</feature>
<comment type="catalytic activity">
    <reaction evidence="16 17 18">
        <text>(6S)-NADPHX + ADP = AMP + phosphate + NADPH + H(+)</text>
        <dbReference type="Rhea" id="RHEA:32235"/>
        <dbReference type="ChEBI" id="CHEBI:15378"/>
        <dbReference type="ChEBI" id="CHEBI:43474"/>
        <dbReference type="ChEBI" id="CHEBI:57783"/>
        <dbReference type="ChEBI" id="CHEBI:64076"/>
        <dbReference type="ChEBI" id="CHEBI:456215"/>
        <dbReference type="ChEBI" id="CHEBI:456216"/>
        <dbReference type="EC" id="4.2.1.136"/>
    </reaction>
</comment>
<dbReference type="GO" id="GO:0016301">
    <property type="term" value="F:kinase activity"/>
    <property type="evidence" value="ECO:0007669"/>
    <property type="project" value="UniProtKB-KW"/>
</dbReference>
<dbReference type="PIRSF" id="PIRSF017184">
    <property type="entry name" value="Nnr"/>
    <property type="match status" value="1"/>
</dbReference>
<evidence type="ECO:0000256" key="10">
    <source>
        <dbReference type="ARBA" id="ARBA00023027"/>
    </source>
</evidence>
<dbReference type="PANTHER" id="PTHR12592:SF0">
    <property type="entry name" value="ATP-DEPENDENT (S)-NAD(P)H-HYDRATE DEHYDRATASE"/>
    <property type="match status" value="1"/>
</dbReference>
<evidence type="ECO:0000256" key="12">
    <source>
        <dbReference type="ARBA" id="ARBA00023239"/>
    </source>
</evidence>
<evidence type="ECO:0000256" key="11">
    <source>
        <dbReference type="ARBA" id="ARBA00023235"/>
    </source>
</evidence>
<evidence type="ECO:0000256" key="15">
    <source>
        <dbReference type="ARBA" id="ARBA00048238"/>
    </source>
</evidence>
<sequence>MRPVFTGAEVRSAEQPLLDAGLGPELMRRAAHGLAQHVIEVLKGTVSAGQLAESRDRRGRRRPHAARIYGARVAAYVGTGNNGGDALYALATLRRRGVHCVALLTGERCHAAGLAALRSAGGRALSISDPEAPAVLERADVVIDAMLGTGSRVTDEPRPIELIAPAEHVHIVACDLPSGVDAATGRAEPGALRADSTVTFGAVKCGLVMGEGRQLAGEVRVVDIGLRPYLPEARVQHVEVHTAACSDSAPPWNAHKYSRGVVGLIAGSEQYPGAAVLTARSAVNAGIGMLVACPPEGASTVRQLLLGALPEVVVSEHADDGVRERISAWVLGPGVGEDQRLRDAVVQVLDSGAPAVLDASGLAYTGPGAAAGPLLLTPHAGELTALLTRCGEHVTAADVAKDPLRWTRRAAEAYGAVVLLKGPETVIASPAGHCRVVTGAPSTLATAGSGDVLAGLAGAEMARDRELVNGPGTATDERVAGRLMAAAVTATVRHARAGLALGAHGFAASGLAAALGAPSA</sequence>
<comment type="cofactor">
    <cofactor evidence="18">
        <name>K(+)</name>
        <dbReference type="ChEBI" id="CHEBI:29103"/>
    </cofactor>
    <text evidence="18">Binds 1 potassium ion per subunit.</text>
</comment>
<evidence type="ECO:0000256" key="6">
    <source>
        <dbReference type="ARBA" id="ARBA00022741"/>
    </source>
</evidence>
<evidence type="ECO:0000256" key="3">
    <source>
        <dbReference type="ARBA" id="ARBA00006001"/>
    </source>
</evidence>
<comment type="caution">
    <text evidence="21">The sequence shown here is derived from an EMBL/GenBank/DDBJ whole genome shotgun (WGS) entry which is preliminary data.</text>
</comment>
<comment type="similarity">
    <text evidence="17">Belongs to the NnrD/CARKD family.</text>
</comment>
<dbReference type="PANTHER" id="PTHR12592">
    <property type="entry name" value="ATP-DEPENDENT (S)-NAD(P)H-HYDRATE DEHYDRATASE FAMILY MEMBER"/>
    <property type="match status" value="1"/>
</dbReference>
<dbReference type="GO" id="GO:0005524">
    <property type="term" value="F:ATP binding"/>
    <property type="evidence" value="ECO:0007669"/>
    <property type="project" value="UniProtKB-UniRule"/>
</dbReference>
<evidence type="ECO:0000256" key="1">
    <source>
        <dbReference type="ARBA" id="ARBA00000013"/>
    </source>
</evidence>
<dbReference type="InterPro" id="IPR004443">
    <property type="entry name" value="YjeF_N_dom"/>
</dbReference>
<dbReference type="RefSeq" id="WP_196836619.1">
    <property type="nucleotide sequence ID" value="NZ_JADOTZ010000001.1"/>
</dbReference>
<keyword evidence="12 17" id="KW-0456">Lyase</keyword>
<dbReference type="SUPFAM" id="SSF64153">
    <property type="entry name" value="YjeF N-terminal domain-like"/>
    <property type="match status" value="1"/>
</dbReference>
<keyword evidence="21" id="KW-0808">Transferase</keyword>
<feature type="binding site" evidence="17">
    <location>
        <position position="451"/>
    </location>
    <ligand>
        <name>(6S)-NADPHX</name>
        <dbReference type="ChEBI" id="CHEBI:64076"/>
    </ligand>
</feature>
<dbReference type="AlphaFoldDB" id="A0A931DER2"/>
<evidence type="ECO:0000256" key="13">
    <source>
        <dbReference type="ARBA" id="ARBA00023268"/>
    </source>
</evidence>
<dbReference type="Pfam" id="PF03853">
    <property type="entry name" value="YjeF_N"/>
    <property type="match status" value="1"/>
</dbReference>
<dbReference type="EC" id="4.2.1.136" evidence="17"/>
<keyword evidence="5 18" id="KW-0479">Metal-binding</keyword>
<keyword evidence="6 17" id="KW-0547">Nucleotide-binding</keyword>
<organism evidence="21 22">
    <name type="scientific">Zhihengliuella flava</name>
    <dbReference type="NCBI Taxonomy" id="1285193"/>
    <lineage>
        <taxon>Bacteria</taxon>
        <taxon>Bacillati</taxon>
        <taxon>Actinomycetota</taxon>
        <taxon>Actinomycetes</taxon>
        <taxon>Micrococcales</taxon>
        <taxon>Micrococcaceae</taxon>
        <taxon>Zhihengliuella</taxon>
    </lineage>
</organism>
<keyword evidence="21" id="KW-0418">Kinase</keyword>
<evidence type="ECO:0000256" key="16">
    <source>
        <dbReference type="ARBA" id="ARBA00049209"/>
    </source>
</evidence>
<evidence type="ECO:0000256" key="17">
    <source>
        <dbReference type="HAMAP-Rule" id="MF_01965"/>
    </source>
</evidence>
<comment type="function">
    <text evidence="14 18">Bifunctional enzyme that catalyzes the epimerization of the S- and R-forms of NAD(P)HX and the dehydration of the S-form of NAD(P)HX at the expense of ADP, which is converted to AMP. This allows the repair of both epimers of NAD(P)HX, a damaged form of NAD(P)H that is a result of enzymatic or heat-dependent hydration.</text>
</comment>
<dbReference type="EMBL" id="JADOTZ010000001">
    <property type="protein sequence ID" value="MBG6085433.1"/>
    <property type="molecule type" value="Genomic_DNA"/>
</dbReference>
<dbReference type="GO" id="GO:0052855">
    <property type="term" value="F:ADP-dependent NAD(P)H-hydrate dehydratase activity"/>
    <property type="evidence" value="ECO:0007669"/>
    <property type="project" value="UniProtKB-UniRule"/>
</dbReference>
<accession>A0A931DER2</accession>
<comment type="function">
    <text evidence="17">Catalyzes the dehydration of the S-form of NAD(P)HX at the expense of ADP, which is converted to AMP. Together with NAD(P)HX epimerase, which catalyzes the epimerization of the S- and R-forms, the enzyme allows the repair of both epimers of NAD(P)HX, a damaged form of NAD(P)H that is a result of enzymatic or heat-dependent hydration.</text>
</comment>
<gene>
    <name evidence="17" type="primary">nnrD</name>
    <name evidence="21" type="ORF">IW252_002200</name>
</gene>
<evidence type="ECO:0000256" key="5">
    <source>
        <dbReference type="ARBA" id="ARBA00022723"/>
    </source>
</evidence>
<evidence type="ECO:0000256" key="18">
    <source>
        <dbReference type="PIRNR" id="PIRNR017184"/>
    </source>
</evidence>
<name>A0A931DER2_9MICC</name>
<evidence type="ECO:0000256" key="4">
    <source>
        <dbReference type="ARBA" id="ARBA00009524"/>
    </source>
</evidence>
<dbReference type="PROSITE" id="PS51385">
    <property type="entry name" value="YJEF_N"/>
    <property type="match status" value="1"/>
</dbReference>
<keyword evidence="9 18" id="KW-0630">Potassium</keyword>
<feature type="binding site" evidence="17">
    <location>
        <position position="334"/>
    </location>
    <ligand>
        <name>(6S)-NADPHX</name>
        <dbReference type="ChEBI" id="CHEBI:64076"/>
    </ligand>
</feature>
<dbReference type="Gene3D" id="3.40.50.10260">
    <property type="entry name" value="YjeF N-terminal domain"/>
    <property type="match status" value="1"/>
</dbReference>
<evidence type="ECO:0000256" key="8">
    <source>
        <dbReference type="ARBA" id="ARBA00022857"/>
    </source>
</evidence>
<comment type="subunit">
    <text evidence="17">Homotetramer.</text>
</comment>
<evidence type="ECO:0000313" key="21">
    <source>
        <dbReference type="EMBL" id="MBG6085433.1"/>
    </source>
</evidence>
<proteinExistence type="inferred from homology"/>
<dbReference type="InterPro" id="IPR000631">
    <property type="entry name" value="CARKD"/>
</dbReference>
<evidence type="ECO:0000259" key="20">
    <source>
        <dbReference type="PROSITE" id="PS51385"/>
    </source>
</evidence>
<evidence type="ECO:0000259" key="19">
    <source>
        <dbReference type="PROSITE" id="PS51383"/>
    </source>
</evidence>
<dbReference type="InterPro" id="IPR029056">
    <property type="entry name" value="Ribokinase-like"/>
</dbReference>
<dbReference type="GO" id="GO:0110051">
    <property type="term" value="P:metabolite repair"/>
    <property type="evidence" value="ECO:0007669"/>
    <property type="project" value="TreeGrafter"/>
</dbReference>
<dbReference type="Gene3D" id="3.40.1190.20">
    <property type="match status" value="1"/>
</dbReference>
<keyword evidence="7 17" id="KW-0067">ATP-binding</keyword>
<evidence type="ECO:0000256" key="9">
    <source>
        <dbReference type="ARBA" id="ARBA00022958"/>
    </source>
</evidence>
<feature type="domain" description="YjeF C-terminal" evidence="19">
    <location>
        <begin position="239"/>
        <end position="520"/>
    </location>
</feature>
<dbReference type="SUPFAM" id="SSF53613">
    <property type="entry name" value="Ribokinase-like"/>
    <property type="match status" value="1"/>
</dbReference>
<feature type="binding site" evidence="17">
    <location>
        <position position="450"/>
    </location>
    <ligand>
        <name>AMP</name>
        <dbReference type="ChEBI" id="CHEBI:456215"/>
    </ligand>
</feature>
<dbReference type="InterPro" id="IPR036652">
    <property type="entry name" value="YjeF_N_dom_sf"/>
</dbReference>
<keyword evidence="10 17" id="KW-0520">NAD</keyword>
<evidence type="ECO:0000256" key="2">
    <source>
        <dbReference type="ARBA" id="ARBA00000909"/>
    </source>
</evidence>
<dbReference type="CDD" id="cd01171">
    <property type="entry name" value="YXKO-related"/>
    <property type="match status" value="1"/>
</dbReference>
<protein>
    <recommendedName>
        <fullName evidence="17">ADP-dependent (S)-NAD(P)H-hydrate dehydratase</fullName>
        <ecNumber evidence="17">4.2.1.136</ecNumber>
    </recommendedName>
    <alternativeName>
        <fullName evidence="17">ADP-dependent NAD(P)HX dehydratase</fullName>
    </alternativeName>
</protein>
<dbReference type="InterPro" id="IPR030677">
    <property type="entry name" value="Nnr"/>
</dbReference>
<evidence type="ECO:0000313" key="22">
    <source>
        <dbReference type="Proteomes" id="UP000625033"/>
    </source>
</evidence>
<comment type="similarity">
    <text evidence="3 18">In the N-terminal section; belongs to the NnrE/AIBP family.</text>
</comment>
<dbReference type="GO" id="GO:0046872">
    <property type="term" value="F:metal ion binding"/>
    <property type="evidence" value="ECO:0007669"/>
    <property type="project" value="UniProtKB-UniRule"/>
</dbReference>